<keyword evidence="7" id="KW-1185">Reference proteome</keyword>
<dbReference type="GO" id="GO:0019784">
    <property type="term" value="F:deNEDDylase activity"/>
    <property type="evidence" value="ECO:0007669"/>
    <property type="project" value="InterPro"/>
</dbReference>
<dbReference type="Proteomes" id="UP000016933">
    <property type="component" value="Unassembled WGS sequence"/>
</dbReference>
<comment type="similarity">
    <text evidence="1">Belongs to the peptidase C48 family.</text>
</comment>
<dbReference type="Gene3D" id="3.40.395.10">
    <property type="entry name" value="Adenoviral Proteinase, Chain A"/>
    <property type="match status" value="1"/>
</dbReference>
<evidence type="ECO:0000259" key="5">
    <source>
        <dbReference type="PROSITE" id="PS50600"/>
    </source>
</evidence>
<evidence type="ECO:0000256" key="2">
    <source>
        <dbReference type="ARBA" id="ARBA00022670"/>
    </source>
</evidence>
<dbReference type="InterPro" id="IPR044613">
    <property type="entry name" value="Nep1/2-like"/>
</dbReference>
<dbReference type="AlphaFoldDB" id="N1PTU4"/>
<keyword evidence="4" id="KW-0788">Thiol protease</keyword>
<gene>
    <name evidence="6" type="ORF">DOTSEDRAFT_43214</name>
</gene>
<name>N1PTU4_DOTSN</name>
<dbReference type="eggNOG" id="KOG3246">
    <property type="taxonomic scope" value="Eukaryota"/>
</dbReference>
<evidence type="ECO:0000313" key="7">
    <source>
        <dbReference type="Proteomes" id="UP000016933"/>
    </source>
</evidence>
<feature type="domain" description="Ubiquitin-like protease family profile" evidence="5">
    <location>
        <begin position="54"/>
        <end position="215"/>
    </location>
</feature>
<evidence type="ECO:0000256" key="3">
    <source>
        <dbReference type="ARBA" id="ARBA00022801"/>
    </source>
</evidence>
<keyword evidence="2" id="KW-0645">Protease</keyword>
<dbReference type="EMBL" id="KB446537">
    <property type="protein sequence ID" value="EME46802.1"/>
    <property type="molecule type" value="Genomic_DNA"/>
</dbReference>
<dbReference type="PROSITE" id="PS50600">
    <property type="entry name" value="ULP_PROTEASE"/>
    <property type="match status" value="1"/>
</dbReference>
<evidence type="ECO:0000313" key="6">
    <source>
        <dbReference type="EMBL" id="EME46802.1"/>
    </source>
</evidence>
<dbReference type="PANTHER" id="PTHR46468:SF1">
    <property type="entry name" value="SENTRIN-SPECIFIC PROTEASE 8"/>
    <property type="match status" value="1"/>
</dbReference>
<reference evidence="7" key="1">
    <citation type="journal article" date="2012" name="PLoS Genet.">
        <title>The genomes of the fungal plant pathogens Cladosporium fulvum and Dothistroma septosporum reveal adaptation to different hosts and lifestyles but also signatures of common ancestry.</title>
        <authorList>
            <person name="de Wit P.J.G.M."/>
            <person name="van der Burgt A."/>
            <person name="Oekmen B."/>
            <person name="Stergiopoulos I."/>
            <person name="Abd-Elsalam K.A."/>
            <person name="Aerts A.L."/>
            <person name="Bahkali A.H."/>
            <person name="Beenen H.G."/>
            <person name="Chettri P."/>
            <person name="Cox M.P."/>
            <person name="Datema E."/>
            <person name="de Vries R.P."/>
            <person name="Dhillon B."/>
            <person name="Ganley A.R."/>
            <person name="Griffiths S.A."/>
            <person name="Guo Y."/>
            <person name="Hamelin R.C."/>
            <person name="Henrissat B."/>
            <person name="Kabir M.S."/>
            <person name="Jashni M.K."/>
            <person name="Kema G."/>
            <person name="Klaubauf S."/>
            <person name="Lapidus A."/>
            <person name="Levasseur A."/>
            <person name="Lindquist E."/>
            <person name="Mehrabi R."/>
            <person name="Ohm R.A."/>
            <person name="Owen T.J."/>
            <person name="Salamov A."/>
            <person name="Schwelm A."/>
            <person name="Schijlen E."/>
            <person name="Sun H."/>
            <person name="van den Burg H.A."/>
            <person name="van Ham R.C.H.J."/>
            <person name="Zhang S."/>
            <person name="Goodwin S.B."/>
            <person name="Grigoriev I.V."/>
            <person name="Collemare J."/>
            <person name="Bradshaw R.E."/>
        </authorList>
    </citation>
    <scope>NUCLEOTIDE SEQUENCE [LARGE SCALE GENOMIC DNA]</scope>
    <source>
        <strain evidence="7">NZE10 / CBS 128990</strain>
    </source>
</reference>
<protein>
    <recommendedName>
        <fullName evidence="5">Ubiquitin-like protease family profile domain-containing protein</fullName>
    </recommendedName>
</protein>
<dbReference type="PANTHER" id="PTHR46468">
    <property type="entry name" value="SENTRIN-SPECIFIC PROTEASE 8"/>
    <property type="match status" value="1"/>
</dbReference>
<evidence type="ECO:0000256" key="4">
    <source>
        <dbReference type="ARBA" id="ARBA00022807"/>
    </source>
</evidence>
<dbReference type="GO" id="GO:0006508">
    <property type="term" value="P:proteolysis"/>
    <property type="evidence" value="ECO:0007669"/>
    <property type="project" value="UniProtKB-KW"/>
</dbReference>
<dbReference type="STRING" id="675120.N1PTU4"/>
<reference evidence="6 7" key="2">
    <citation type="journal article" date="2012" name="PLoS Pathog.">
        <title>Diverse lifestyles and strategies of plant pathogenesis encoded in the genomes of eighteen Dothideomycetes fungi.</title>
        <authorList>
            <person name="Ohm R.A."/>
            <person name="Feau N."/>
            <person name="Henrissat B."/>
            <person name="Schoch C.L."/>
            <person name="Horwitz B.A."/>
            <person name="Barry K.W."/>
            <person name="Condon B.J."/>
            <person name="Copeland A.C."/>
            <person name="Dhillon B."/>
            <person name="Glaser F."/>
            <person name="Hesse C.N."/>
            <person name="Kosti I."/>
            <person name="LaButti K."/>
            <person name="Lindquist E.A."/>
            <person name="Lucas S."/>
            <person name="Salamov A.A."/>
            <person name="Bradshaw R.E."/>
            <person name="Ciuffetti L."/>
            <person name="Hamelin R.C."/>
            <person name="Kema G.H.J."/>
            <person name="Lawrence C."/>
            <person name="Scott J.A."/>
            <person name="Spatafora J.W."/>
            <person name="Turgeon B.G."/>
            <person name="de Wit P.J.G.M."/>
            <person name="Zhong S."/>
            <person name="Goodwin S.B."/>
            <person name="Grigoriev I.V."/>
        </authorList>
    </citation>
    <scope>NUCLEOTIDE SEQUENCE [LARGE SCALE GENOMIC DNA]</scope>
    <source>
        <strain evidence="7">NZE10 / CBS 128990</strain>
    </source>
</reference>
<dbReference type="InterPro" id="IPR003653">
    <property type="entry name" value="Peptidase_C48_C"/>
</dbReference>
<dbReference type="Pfam" id="PF02902">
    <property type="entry name" value="Peptidase_C48"/>
    <property type="match status" value="1"/>
</dbReference>
<dbReference type="GO" id="GO:0000338">
    <property type="term" value="P:protein deneddylation"/>
    <property type="evidence" value="ECO:0007669"/>
    <property type="project" value="TreeGrafter"/>
</dbReference>
<proteinExistence type="inferred from homology"/>
<sequence length="262" mass="29580">MDLRPGMIQPDIIIDRRVTDQPKGKKTSLLKMFRTKSAATEPSSSAASGLKTNSSLTSPDFTVRLSYHDMSTIKNDAITENVIEFWEEHLEHELIKGNTKYVLVRPVRCYFLINETEITPALKATLPDFQNTIHTLIPLRSKFGHWSLLLISPQDELACHYDPHAKRNRALAERVTNRISNFLEKPLKLLDVPDTPNQPSDRDSGIFVCYFMQHLIEKLQSTHVSQKVDATLMCKAIEVKAARKSIHKIAKAVNPPIAGLGE</sequence>
<dbReference type="SUPFAM" id="SSF54001">
    <property type="entry name" value="Cysteine proteinases"/>
    <property type="match status" value="1"/>
</dbReference>
<dbReference type="HOGENOM" id="CLU_1061840_0_0_1"/>
<dbReference type="OrthoDB" id="3650307at2759"/>
<dbReference type="GO" id="GO:0008234">
    <property type="term" value="F:cysteine-type peptidase activity"/>
    <property type="evidence" value="ECO:0007669"/>
    <property type="project" value="UniProtKB-KW"/>
</dbReference>
<keyword evidence="3" id="KW-0378">Hydrolase</keyword>
<evidence type="ECO:0000256" key="1">
    <source>
        <dbReference type="ARBA" id="ARBA00005234"/>
    </source>
</evidence>
<dbReference type="InterPro" id="IPR038765">
    <property type="entry name" value="Papain-like_cys_pep_sf"/>
</dbReference>
<organism evidence="6 7">
    <name type="scientific">Dothistroma septosporum (strain NZE10 / CBS 128990)</name>
    <name type="common">Red band needle blight fungus</name>
    <name type="synonym">Mycosphaerella pini</name>
    <dbReference type="NCBI Taxonomy" id="675120"/>
    <lineage>
        <taxon>Eukaryota</taxon>
        <taxon>Fungi</taxon>
        <taxon>Dikarya</taxon>
        <taxon>Ascomycota</taxon>
        <taxon>Pezizomycotina</taxon>
        <taxon>Dothideomycetes</taxon>
        <taxon>Dothideomycetidae</taxon>
        <taxon>Mycosphaerellales</taxon>
        <taxon>Mycosphaerellaceae</taxon>
        <taxon>Dothistroma</taxon>
    </lineage>
</organism>
<accession>N1PTU4</accession>